<keyword evidence="4" id="KW-1185">Reference proteome</keyword>
<evidence type="ECO:0000313" key="3">
    <source>
        <dbReference type="EMBL" id="KAH9526069.1"/>
    </source>
</evidence>
<dbReference type="PROSITE" id="PS50012">
    <property type="entry name" value="RCC1_3"/>
    <property type="match status" value="1"/>
</dbReference>
<dbReference type="Proteomes" id="UP000790347">
    <property type="component" value="Unassembled WGS sequence"/>
</dbReference>
<evidence type="ECO:0000256" key="2">
    <source>
        <dbReference type="PROSITE-ProRule" id="PRU00235"/>
    </source>
</evidence>
<proteinExistence type="predicted"/>
<keyword evidence="1" id="KW-0677">Repeat</keyword>
<dbReference type="Pfam" id="PF00415">
    <property type="entry name" value="RCC1"/>
    <property type="match status" value="1"/>
</dbReference>
<organism evidence="3 4">
    <name type="scientific">Dermatophagoides farinae</name>
    <name type="common">American house dust mite</name>
    <dbReference type="NCBI Taxonomy" id="6954"/>
    <lineage>
        <taxon>Eukaryota</taxon>
        <taxon>Metazoa</taxon>
        <taxon>Ecdysozoa</taxon>
        <taxon>Arthropoda</taxon>
        <taxon>Chelicerata</taxon>
        <taxon>Arachnida</taxon>
        <taxon>Acari</taxon>
        <taxon>Acariformes</taxon>
        <taxon>Sarcoptiformes</taxon>
        <taxon>Astigmata</taxon>
        <taxon>Psoroptidia</taxon>
        <taxon>Analgoidea</taxon>
        <taxon>Pyroglyphidae</taxon>
        <taxon>Dermatophagoidinae</taxon>
        <taxon>Dermatophagoides</taxon>
    </lineage>
</organism>
<dbReference type="InterPro" id="IPR009091">
    <property type="entry name" value="RCC1/BLIP-II"/>
</dbReference>
<accession>A0A922I6T8</accession>
<name>A0A922I6T8_DERFA</name>
<reference evidence="3" key="2">
    <citation type="journal article" date="2022" name="Res Sq">
        <title>Comparative Genomics Reveals Insights into the Divergent Evolution of Astigmatic Mites and Household Pest Adaptations.</title>
        <authorList>
            <person name="Xiong Q."/>
            <person name="Wan A.T.-Y."/>
            <person name="Liu X.-Y."/>
            <person name="Fung C.S.-H."/>
            <person name="Xiao X."/>
            <person name="Malainual N."/>
            <person name="Hou J."/>
            <person name="Wang L."/>
            <person name="Wang M."/>
            <person name="Yang K."/>
            <person name="Cui Y."/>
            <person name="Leung E."/>
            <person name="Nong W."/>
            <person name="Shin S.-K."/>
            <person name="Au S."/>
            <person name="Jeong K.Y."/>
            <person name="Chew F.T."/>
            <person name="Hui J."/>
            <person name="Leung T.F."/>
            <person name="Tungtrongchitr A."/>
            <person name="Zhong N."/>
            <person name="Liu Z."/>
            <person name="Tsui S."/>
        </authorList>
    </citation>
    <scope>NUCLEOTIDE SEQUENCE</scope>
    <source>
        <strain evidence="3">Derf</strain>
        <tissue evidence="3">Whole organism</tissue>
    </source>
</reference>
<dbReference type="AlphaFoldDB" id="A0A922I6T8"/>
<dbReference type="SUPFAM" id="SSF50985">
    <property type="entry name" value="RCC1/BLIP-II"/>
    <property type="match status" value="1"/>
</dbReference>
<comment type="caution">
    <text evidence="3">The sequence shown here is derived from an EMBL/GenBank/DDBJ whole genome shotgun (WGS) entry which is preliminary data.</text>
</comment>
<dbReference type="InterPro" id="IPR051210">
    <property type="entry name" value="Ub_ligase/GEF_domain"/>
</dbReference>
<dbReference type="InterPro" id="IPR000408">
    <property type="entry name" value="Reg_chr_condens"/>
</dbReference>
<feature type="repeat" description="RCC1" evidence="2">
    <location>
        <begin position="394"/>
        <end position="441"/>
    </location>
</feature>
<sequence length="756" mass="87602">MDRRLPPLTCDNWNEWKKESKIILNRLYLWSIVDDDQLSDKHKALDDAIVEMILFSIEDKSLMISLAKNCSSSNNLWQKLCEHFESSASVNIETNDEIESSNFAAIQIKKDTHDVQIQSSLLDLSGSLPDDFEELFALVQQLEIKVIETLSEIKDESLVIEKGIRIRQQFLDFIGVVENFCVPCETETIITCDSPRSSNLINDVSDFKPREIETIDETKCKSKKSKPTVSECENEITFENITTCENQNNFLDDQHNKSKDEEVIDEILVCLKEPTANDTVVENDSSFLRPNNEKNDNLPWLKTNDLNLWSRLLILDQTFLSKLDKFYCNSSGEYWLFDDDGKIFRYGHHDRNREDFTDIQSPILINELSNELIKSIVPCFNYKSTWSLILTQDGQLYAIGDNQYGQLGIGNTEFQHRPVFVSGNIRKVSCGIYHALAITNDGKVLSSGSNQFFQNGHKIKSHGKLTLSEIDSFRNDRVMDITCTINASIIMKEFHEIYLFGSFNRNIFFPPKLIIFDSFITRIVGGRDEFLVLSNEMKQNHDRTSEQAHIYQSNNESKFISHKIKFDFSESKIIAVYPQIYSSNYVFVTEDGLCHIICYQQPRQIITTKFSSVPDVFCLFLYPQTGSIIRLPKELTQNLDRISTLNNPGVADIIFKIPNSNVLYAERERLSGRSFFWHNSFNCQWASKYPATIHFKYLPFYLYLRFVYEMPDLKMINLLDFIEELYDLGRKFEDGDFIHYLNNLANRKAKINNKPT</sequence>
<evidence type="ECO:0000256" key="1">
    <source>
        <dbReference type="ARBA" id="ARBA00022737"/>
    </source>
</evidence>
<reference evidence="3" key="1">
    <citation type="submission" date="2013-05" db="EMBL/GenBank/DDBJ databases">
        <authorList>
            <person name="Yim A.K.Y."/>
            <person name="Chan T.F."/>
            <person name="Ji K.M."/>
            <person name="Liu X.Y."/>
            <person name="Zhou J.W."/>
            <person name="Li R.Q."/>
            <person name="Yang K.Y."/>
            <person name="Li J."/>
            <person name="Li M."/>
            <person name="Law P.T.W."/>
            <person name="Wu Y.L."/>
            <person name="Cai Z.L."/>
            <person name="Qin H."/>
            <person name="Bao Y."/>
            <person name="Leung R.K.K."/>
            <person name="Ng P.K.S."/>
            <person name="Zou J."/>
            <person name="Zhong X.J."/>
            <person name="Ran P.X."/>
            <person name="Zhong N.S."/>
            <person name="Liu Z.G."/>
            <person name="Tsui S.K.W."/>
        </authorList>
    </citation>
    <scope>NUCLEOTIDE SEQUENCE</scope>
    <source>
        <strain evidence="3">Derf</strain>
        <tissue evidence="3">Whole organism</tissue>
    </source>
</reference>
<dbReference type="EMBL" id="ASGP02000001">
    <property type="protein sequence ID" value="KAH9526069.1"/>
    <property type="molecule type" value="Genomic_DNA"/>
</dbReference>
<dbReference type="PANTHER" id="PTHR22870">
    <property type="entry name" value="REGULATOR OF CHROMOSOME CONDENSATION"/>
    <property type="match status" value="1"/>
</dbReference>
<evidence type="ECO:0000313" key="4">
    <source>
        <dbReference type="Proteomes" id="UP000790347"/>
    </source>
</evidence>
<protein>
    <submittedName>
        <fullName evidence="3">RCC1 and BTB domain-containing protein 1</fullName>
    </submittedName>
</protein>
<dbReference type="PROSITE" id="PS00626">
    <property type="entry name" value="RCC1_2"/>
    <property type="match status" value="1"/>
</dbReference>
<dbReference type="PANTHER" id="PTHR22870:SF408">
    <property type="entry name" value="OS09G0560450 PROTEIN"/>
    <property type="match status" value="1"/>
</dbReference>
<dbReference type="Gene3D" id="2.130.10.30">
    <property type="entry name" value="Regulator of chromosome condensation 1/beta-lactamase-inhibitor protein II"/>
    <property type="match status" value="1"/>
</dbReference>
<gene>
    <name evidence="3" type="primary">RCBTB1_1</name>
    <name evidence="3" type="ORF">DERF_000187</name>
</gene>